<dbReference type="STRING" id="1229662.W3X5E5"/>
<evidence type="ECO:0000313" key="2">
    <source>
        <dbReference type="EMBL" id="ETS80637.1"/>
    </source>
</evidence>
<sequence>MSGLSTNLFEYEQLPQGRFIRLLHLYPGNPGTPLIAKLEIVSLDQDPSYQALSYVWGSSTLDCSLGITTESQGIKTVHITTSLSNALNDLRQPPENNQHPRILWIDAVCINQKDINEKNTQIPLMRSIYQEAETVVAYLCSDPTGILGANLCLSIDQIKQKPKPDLVAIIESFAKPAQWLERSWVVQESILARHLVFMMRIDHAFAVNTWRFRIDVRKDSLLRFHDYAQQQRVMARSLVNSSRHDTAFWSLVVLLRILRVTNCQNPLDKVFALLADYNQSVTEVYTDVAHRIITIPGGVYMLCNAYRRQHPILASYVPDWSVTDVLYPLAKSMNRMPRKLSPINIPRQYRNGILLRCLSFGRLKKVKAFPKLPTVSIFEELNDQLEPVSQFVRDFVEHCVPFHPDEGGRSVKRALGRSLISMAMGKATDKAWEDYSGWMVYNSPPKEQIRASIKKVSRVIQYAQELCRRSQEPWASKMLVSDSGFIGNGCEGAEVGDRIIIPFGMSVPLLVRPVAKDAARKGPQDAAMAGKKVFAI</sequence>
<gene>
    <name evidence="2" type="ORF">PFICI_08166</name>
</gene>
<dbReference type="PANTHER" id="PTHR24148:SF64">
    <property type="entry name" value="HETEROKARYON INCOMPATIBILITY DOMAIN-CONTAINING PROTEIN"/>
    <property type="match status" value="1"/>
</dbReference>
<dbReference type="RefSeq" id="XP_007834938.1">
    <property type="nucleotide sequence ID" value="XM_007836747.1"/>
</dbReference>
<dbReference type="HOGENOM" id="CLU_004184_16_0_1"/>
<dbReference type="AlphaFoldDB" id="W3X5E5"/>
<organism evidence="2 3">
    <name type="scientific">Pestalotiopsis fici (strain W106-1 / CGMCC3.15140)</name>
    <dbReference type="NCBI Taxonomy" id="1229662"/>
    <lineage>
        <taxon>Eukaryota</taxon>
        <taxon>Fungi</taxon>
        <taxon>Dikarya</taxon>
        <taxon>Ascomycota</taxon>
        <taxon>Pezizomycotina</taxon>
        <taxon>Sordariomycetes</taxon>
        <taxon>Xylariomycetidae</taxon>
        <taxon>Amphisphaeriales</taxon>
        <taxon>Sporocadaceae</taxon>
        <taxon>Pestalotiopsis</taxon>
    </lineage>
</organism>
<dbReference type="EMBL" id="KI912113">
    <property type="protein sequence ID" value="ETS80637.1"/>
    <property type="molecule type" value="Genomic_DNA"/>
</dbReference>
<reference evidence="3" key="1">
    <citation type="journal article" date="2015" name="BMC Genomics">
        <title>Genomic and transcriptomic analysis of the endophytic fungus Pestalotiopsis fici reveals its lifestyle and high potential for synthesis of natural products.</title>
        <authorList>
            <person name="Wang X."/>
            <person name="Zhang X."/>
            <person name="Liu L."/>
            <person name="Xiang M."/>
            <person name="Wang W."/>
            <person name="Sun X."/>
            <person name="Che Y."/>
            <person name="Guo L."/>
            <person name="Liu G."/>
            <person name="Guo L."/>
            <person name="Wang C."/>
            <person name="Yin W.B."/>
            <person name="Stadler M."/>
            <person name="Zhang X."/>
            <person name="Liu X."/>
        </authorList>
    </citation>
    <scope>NUCLEOTIDE SEQUENCE [LARGE SCALE GENOMIC DNA]</scope>
    <source>
        <strain evidence="3">W106-1 / CGMCC3.15140</strain>
    </source>
</reference>
<dbReference type="InParanoid" id="W3X5E5"/>
<keyword evidence="3" id="KW-1185">Reference proteome</keyword>
<evidence type="ECO:0000259" key="1">
    <source>
        <dbReference type="Pfam" id="PF06985"/>
    </source>
</evidence>
<dbReference type="Pfam" id="PF06985">
    <property type="entry name" value="HET"/>
    <property type="match status" value="1"/>
</dbReference>
<accession>W3X5E5</accession>
<protein>
    <recommendedName>
        <fullName evidence="1">Heterokaryon incompatibility domain-containing protein</fullName>
    </recommendedName>
</protein>
<dbReference type="OrthoDB" id="2157530at2759"/>
<dbReference type="InterPro" id="IPR010730">
    <property type="entry name" value="HET"/>
</dbReference>
<dbReference type="InterPro" id="IPR052895">
    <property type="entry name" value="HetReg/Transcr_Mod"/>
</dbReference>
<dbReference type="Proteomes" id="UP000030651">
    <property type="component" value="Unassembled WGS sequence"/>
</dbReference>
<dbReference type="KEGG" id="pfy:PFICI_08166"/>
<proteinExistence type="predicted"/>
<evidence type="ECO:0000313" key="3">
    <source>
        <dbReference type="Proteomes" id="UP000030651"/>
    </source>
</evidence>
<feature type="domain" description="Heterokaryon incompatibility" evidence="1">
    <location>
        <begin position="49"/>
        <end position="188"/>
    </location>
</feature>
<dbReference type="PANTHER" id="PTHR24148">
    <property type="entry name" value="ANKYRIN REPEAT DOMAIN-CONTAINING PROTEIN 39 HOMOLOG-RELATED"/>
    <property type="match status" value="1"/>
</dbReference>
<name>W3X5E5_PESFW</name>
<dbReference type="GeneID" id="19273179"/>